<evidence type="ECO:0000313" key="3">
    <source>
        <dbReference type="Proteomes" id="UP000778797"/>
    </source>
</evidence>
<comment type="caution">
    <text evidence="2">The sequence shown here is derived from an EMBL/GenBank/DDBJ whole genome shotgun (WGS) entry which is preliminary data.</text>
</comment>
<dbReference type="RefSeq" id="WP_227477371.1">
    <property type="nucleotide sequence ID" value="NZ_JAFMPT010000012.1"/>
</dbReference>
<accession>A0ABS8EP59</accession>
<gene>
    <name evidence="2" type="ORF">J1C55_09835</name>
</gene>
<evidence type="ECO:0000313" key="2">
    <source>
        <dbReference type="EMBL" id="MCC1484890.1"/>
    </source>
</evidence>
<sequence length="263" mass="30684">MLSILITHYNRPEALKKCINTLRDFNFNINYEIVVSDDGSNIENIEKLKDFQIDTLVTTKVNQGLAANINKGLKACIGANILYVQEDFLIDSKFNEVFLEGLVLLEKGILDMVRYRANYVFSKLIKCSDNIFRIPKFSFSNFNINTFQYSDHPFLTTKTFYETYGYYLENTSVGYGETEFAIRIMKSTAKIGITKINYFHAIDVESTLGQGLYINKSKIRKKIKRFSRALRQHFEWVLYNPNKRKLYTYKNRRLLDNATKGNL</sequence>
<reference evidence="3" key="1">
    <citation type="submission" date="2021-03" db="EMBL/GenBank/DDBJ databases">
        <title>Genome of Cognatishimia sp. F0-27.</title>
        <authorList>
            <person name="Ping X."/>
        </authorList>
    </citation>
    <scope>NUCLEOTIDE SEQUENCE [LARGE SCALE GENOMIC DNA]</scope>
    <source>
        <strain evidence="3">E313</strain>
    </source>
</reference>
<reference evidence="3" key="2">
    <citation type="submission" date="2023-07" db="EMBL/GenBank/DDBJ databases">
        <title>Genome of Winogradskyella sp. E313.</title>
        <authorList>
            <person name="Zhou Y."/>
        </authorList>
    </citation>
    <scope>NUCLEOTIDE SEQUENCE [LARGE SCALE GENOMIC DNA]</scope>
    <source>
        <strain evidence="3">E313</strain>
    </source>
</reference>
<feature type="domain" description="Glycosyltransferase 2-like" evidence="1">
    <location>
        <begin position="3"/>
        <end position="135"/>
    </location>
</feature>
<dbReference type="SUPFAM" id="SSF53448">
    <property type="entry name" value="Nucleotide-diphospho-sugar transferases"/>
    <property type="match status" value="1"/>
</dbReference>
<dbReference type="CDD" id="cd00761">
    <property type="entry name" value="Glyco_tranf_GTA_type"/>
    <property type="match status" value="1"/>
</dbReference>
<name>A0ABS8EP59_9FLAO</name>
<dbReference type="PANTHER" id="PTHR22916:SF3">
    <property type="entry name" value="UDP-GLCNAC:BETAGAL BETA-1,3-N-ACETYLGLUCOSAMINYLTRANSFERASE-LIKE PROTEIN 1"/>
    <property type="match status" value="1"/>
</dbReference>
<protein>
    <submittedName>
        <fullName evidence="2">Glycosyltransferase family 2 protein</fullName>
    </submittedName>
</protein>
<dbReference type="InterPro" id="IPR001173">
    <property type="entry name" value="Glyco_trans_2-like"/>
</dbReference>
<evidence type="ECO:0000259" key="1">
    <source>
        <dbReference type="Pfam" id="PF00535"/>
    </source>
</evidence>
<proteinExistence type="predicted"/>
<dbReference type="Pfam" id="PF00535">
    <property type="entry name" value="Glycos_transf_2"/>
    <property type="match status" value="1"/>
</dbReference>
<dbReference type="Gene3D" id="3.90.550.10">
    <property type="entry name" value="Spore Coat Polysaccharide Biosynthesis Protein SpsA, Chain A"/>
    <property type="match status" value="1"/>
</dbReference>
<dbReference type="Proteomes" id="UP000778797">
    <property type="component" value="Unassembled WGS sequence"/>
</dbReference>
<dbReference type="EMBL" id="JAFMPT010000012">
    <property type="protein sequence ID" value="MCC1484890.1"/>
    <property type="molecule type" value="Genomic_DNA"/>
</dbReference>
<keyword evidence="3" id="KW-1185">Reference proteome</keyword>
<organism evidence="2 3">
    <name type="scientific">Winogradskyella immobilis</name>
    <dbReference type="NCBI Taxonomy" id="2816852"/>
    <lineage>
        <taxon>Bacteria</taxon>
        <taxon>Pseudomonadati</taxon>
        <taxon>Bacteroidota</taxon>
        <taxon>Flavobacteriia</taxon>
        <taxon>Flavobacteriales</taxon>
        <taxon>Flavobacteriaceae</taxon>
        <taxon>Winogradskyella</taxon>
    </lineage>
</organism>
<dbReference type="InterPro" id="IPR029044">
    <property type="entry name" value="Nucleotide-diphossugar_trans"/>
</dbReference>
<dbReference type="PANTHER" id="PTHR22916">
    <property type="entry name" value="GLYCOSYLTRANSFERASE"/>
    <property type="match status" value="1"/>
</dbReference>